<evidence type="ECO:0000256" key="2">
    <source>
        <dbReference type="SAM" id="Phobius"/>
    </source>
</evidence>
<keyword evidence="2" id="KW-1133">Transmembrane helix</keyword>
<comment type="caution">
    <text evidence="3">The sequence shown here is derived from an EMBL/GenBank/DDBJ whole genome shotgun (WGS) entry which is preliminary data.</text>
</comment>
<dbReference type="Proteomes" id="UP001165065">
    <property type="component" value="Unassembled WGS sequence"/>
</dbReference>
<gene>
    <name evidence="3" type="ORF">TrCOL_g2706</name>
</gene>
<evidence type="ECO:0000313" key="3">
    <source>
        <dbReference type="EMBL" id="GMI44912.1"/>
    </source>
</evidence>
<feature type="transmembrane region" description="Helical" evidence="2">
    <location>
        <begin position="263"/>
        <end position="281"/>
    </location>
</feature>
<dbReference type="AlphaFoldDB" id="A0A9W7GJ24"/>
<feature type="transmembrane region" description="Helical" evidence="2">
    <location>
        <begin position="171"/>
        <end position="190"/>
    </location>
</feature>
<feature type="region of interest" description="Disordered" evidence="1">
    <location>
        <begin position="1"/>
        <end position="74"/>
    </location>
</feature>
<keyword evidence="2" id="KW-0472">Membrane</keyword>
<name>A0A9W7GJ24_9STRA</name>
<evidence type="ECO:0000256" key="1">
    <source>
        <dbReference type="SAM" id="MobiDB-lite"/>
    </source>
</evidence>
<feature type="transmembrane region" description="Helical" evidence="2">
    <location>
        <begin position="132"/>
        <end position="150"/>
    </location>
</feature>
<reference evidence="4" key="1">
    <citation type="journal article" date="2023" name="Commun. Biol.">
        <title>Genome analysis of Parmales, the sister group of diatoms, reveals the evolutionary specialization of diatoms from phago-mixotrophs to photoautotrophs.</title>
        <authorList>
            <person name="Ban H."/>
            <person name="Sato S."/>
            <person name="Yoshikawa S."/>
            <person name="Yamada K."/>
            <person name="Nakamura Y."/>
            <person name="Ichinomiya M."/>
            <person name="Sato N."/>
            <person name="Blanc-Mathieu R."/>
            <person name="Endo H."/>
            <person name="Kuwata A."/>
            <person name="Ogata H."/>
        </authorList>
    </citation>
    <scope>NUCLEOTIDE SEQUENCE [LARGE SCALE GENOMIC DNA]</scope>
</reference>
<sequence length="289" mass="32163">MVSTRRGGVQTGRSRSRGPSKALKTESTKKKPRGPSKALKTESTKKKPRVRSVKASKSSKKQPPRPQLQKQGSSIVDFGSETNISVGMTPLQEYLNAISMLFPLMALCHDYFVNDGHPLPSSIQEILGSAPLLAIASTALHCPFSVIYHFRQGMKLDEDRINNRWRCLDQSAIHFVCSIYSYALSGWKAYALVLLPLNAYAAWCLWSGGQNSFGKPVQMRLQPAIQLYLLPILLRGDMANYVKGLGFGFLCFLCFMTSKYIKGWGHVIFHIIATPYSMVLLEASKSVQL</sequence>
<dbReference type="EMBL" id="BRYA01000232">
    <property type="protein sequence ID" value="GMI44912.1"/>
    <property type="molecule type" value="Genomic_DNA"/>
</dbReference>
<organism evidence="3 4">
    <name type="scientific">Triparma columacea</name>
    <dbReference type="NCBI Taxonomy" id="722753"/>
    <lineage>
        <taxon>Eukaryota</taxon>
        <taxon>Sar</taxon>
        <taxon>Stramenopiles</taxon>
        <taxon>Ochrophyta</taxon>
        <taxon>Bolidophyceae</taxon>
        <taxon>Parmales</taxon>
        <taxon>Triparmaceae</taxon>
        <taxon>Triparma</taxon>
    </lineage>
</organism>
<protein>
    <submittedName>
        <fullName evidence="3">Uncharacterized protein</fullName>
    </submittedName>
</protein>
<keyword evidence="2" id="KW-0812">Transmembrane</keyword>
<accession>A0A9W7GJ24</accession>
<evidence type="ECO:0000313" key="4">
    <source>
        <dbReference type="Proteomes" id="UP001165065"/>
    </source>
</evidence>
<feature type="transmembrane region" description="Helical" evidence="2">
    <location>
        <begin position="238"/>
        <end position="256"/>
    </location>
</feature>
<proteinExistence type="predicted"/>
<feature type="compositionally biased region" description="Basic residues" evidence="1">
    <location>
        <begin position="46"/>
        <end position="63"/>
    </location>
</feature>
<dbReference type="OrthoDB" id="196645at2759"/>
<keyword evidence="4" id="KW-1185">Reference proteome</keyword>
<feature type="transmembrane region" description="Helical" evidence="2">
    <location>
        <begin position="94"/>
        <end position="112"/>
    </location>
</feature>